<gene>
    <name evidence="1" type="ORF">G3I32_08535</name>
</gene>
<reference evidence="1 2" key="1">
    <citation type="submission" date="2020-01" db="EMBL/GenBank/DDBJ databases">
        <title>Insect and environment-associated Actinomycetes.</title>
        <authorList>
            <person name="Currrie C."/>
            <person name="Chevrette M."/>
            <person name="Carlson C."/>
            <person name="Stubbendieck R."/>
            <person name="Wendt-Pienkowski E."/>
        </authorList>
    </citation>
    <scope>NUCLEOTIDE SEQUENCE [LARGE SCALE GENOMIC DNA]</scope>
    <source>
        <strain evidence="1 2">SID14163</strain>
    </source>
</reference>
<dbReference type="Proteomes" id="UP000470446">
    <property type="component" value="Unassembled WGS sequence"/>
</dbReference>
<protein>
    <submittedName>
        <fullName evidence="1">Uncharacterized protein</fullName>
    </submittedName>
</protein>
<accession>A0A7K3PFY9</accession>
<sequence>LPDASDPAAVLLGGLAADTPDRIAERAQGDLALRTVETALWLCRAYLDAGNAARAEEWVARAKGWSDDYDWR</sequence>
<dbReference type="RefSeq" id="WP_203721495.1">
    <property type="nucleotide sequence ID" value="NZ_JAAGMA010000214.1"/>
</dbReference>
<evidence type="ECO:0000313" key="2">
    <source>
        <dbReference type="Proteomes" id="UP000470446"/>
    </source>
</evidence>
<name>A0A7K3PFY9_9ACTN</name>
<evidence type="ECO:0000313" key="1">
    <source>
        <dbReference type="EMBL" id="NEB08920.1"/>
    </source>
</evidence>
<proteinExistence type="predicted"/>
<dbReference type="EMBL" id="JAAGMA010000214">
    <property type="protein sequence ID" value="NEB08920.1"/>
    <property type="molecule type" value="Genomic_DNA"/>
</dbReference>
<feature type="non-terminal residue" evidence="1">
    <location>
        <position position="1"/>
    </location>
</feature>
<dbReference type="Gene3D" id="1.25.40.10">
    <property type="entry name" value="Tetratricopeptide repeat domain"/>
    <property type="match status" value="1"/>
</dbReference>
<dbReference type="AlphaFoldDB" id="A0A7K3PFY9"/>
<organism evidence="1 2">
    <name type="scientific">Streptomyces coelicoflavus</name>
    <dbReference type="NCBI Taxonomy" id="285562"/>
    <lineage>
        <taxon>Bacteria</taxon>
        <taxon>Bacillati</taxon>
        <taxon>Actinomycetota</taxon>
        <taxon>Actinomycetes</taxon>
        <taxon>Kitasatosporales</taxon>
        <taxon>Streptomycetaceae</taxon>
        <taxon>Streptomyces</taxon>
    </lineage>
</organism>
<dbReference type="InterPro" id="IPR011990">
    <property type="entry name" value="TPR-like_helical_dom_sf"/>
</dbReference>
<comment type="caution">
    <text evidence="1">The sequence shown here is derived from an EMBL/GenBank/DDBJ whole genome shotgun (WGS) entry which is preliminary data.</text>
</comment>
<feature type="non-terminal residue" evidence="1">
    <location>
        <position position="72"/>
    </location>
</feature>